<feature type="region of interest" description="Disordered" evidence="2">
    <location>
        <begin position="237"/>
        <end position="285"/>
    </location>
</feature>
<name>A0A1X2IYS5_9FUNG</name>
<evidence type="ECO:0000256" key="1">
    <source>
        <dbReference type="PIRSR" id="PIRSR605502-1"/>
    </source>
</evidence>
<dbReference type="InterPro" id="IPR050792">
    <property type="entry name" value="ADP-ribosylglycohydrolase"/>
</dbReference>
<dbReference type="AlphaFoldDB" id="A0A1X2IYS5"/>
<dbReference type="Proteomes" id="UP000193560">
    <property type="component" value="Unassembled WGS sequence"/>
</dbReference>
<comment type="cofactor">
    <cofactor evidence="1">
        <name>Mg(2+)</name>
        <dbReference type="ChEBI" id="CHEBI:18420"/>
    </cofactor>
    <text evidence="1">Binds 2 magnesium ions per subunit.</text>
</comment>
<dbReference type="OrthoDB" id="2021138at2759"/>
<keyword evidence="3" id="KW-0378">Hydrolase</keyword>
<dbReference type="EMBL" id="MCGE01000002">
    <property type="protein sequence ID" value="ORZ24457.1"/>
    <property type="molecule type" value="Genomic_DNA"/>
</dbReference>
<dbReference type="SUPFAM" id="SSF101478">
    <property type="entry name" value="ADP-ribosylglycohydrolase"/>
    <property type="match status" value="2"/>
</dbReference>
<dbReference type="Gene3D" id="1.10.4080.10">
    <property type="entry name" value="ADP-ribosylation/Crystallin J1"/>
    <property type="match status" value="2"/>
</dbReference>
<dbReference type="InterPro" id="IPR005502">
    <property type="entry name" value="Ribosyl_crysJ1"/>
</dbReference>
<feature type="compositionally biased region" description="Polar residues" evidence="2">
    <location>
        <begin position="260"/>
        <end position="269"/>
    </location>
</feature>
<dbReference type="PANTHER" id="PTHR16222:SF28">
    <property type="entry name" value="ADP-RIBOSYLGLYCOHYDROLASE"/>
    <property type="match status" value="1"/>
</dbReference>
<dbReference type="Pfam" id="PF03747">
    <property type="entry name" value="ADP_ribosyl_GH"/>
    <property type="match status" value="1"/>
</dbReference>
<feature type="compositionally biased region" description="Low complexity" evidence="2">
    <location>
        <begin position="247"/>
        <end position="259"/>
    </location>
</feature>
<dbReference type="STRING" id="90262.A0A1X2IYS5"/>
<keyword evidence="1" id="KW-0460">Magnesium</keyword>
<organism evidence="3 4">
    <name type="scientific">Absidia repens</name>
    <dbReference type="NCBI Taxonomy" id="90262"/>
    <lineage>
        <taxon>Eukaryota</taxon>
        <taxon>Fungi</taxon>
        <taxon>Fungi incertae sedis</taxon>
        <taxon>Mucoromycota</taxon>
        <taxon>Mucoromycotina</taxon>
        <taxon>Mucoromycetes</taxon>
        <taxon>Mucorales</taxon>
        <taxon>Cunninghamellaceae</taxon>
        <taxon>Absidia</taxon>
    </lineage>
</organism>
<feature type="binding site" evidence="1">
    <location>
        <position position="416"/>
    </location>
    <ligand>
        <name>Mg(2+)</name>
        <dbReference type="ChEBI" id="CHEBI:18420"/>
        <label>1</label>
    </ligand>
</feature>
<keyword evidence="1" id="KW-0479">Metal-binding</keyword>
<sequence>MRIPSGCSKIDKSDIVDKVKGLIFGAIIGDSLGLATEGMTKNQVNDTYGNGPIQFGIEEDEGVPFLRDNYRASFDENDFGGDTEQQLLVLQSIIQTGSFNYKEYAKCLQNYSENGLQGLDKKPLGISKTSQNVVAHPEFQSNPRKAAVEVWQATNKLRGASGALVRAALLGVPKFWDGTTVIENTTDCCRITHPDPRCIISCVIISTLVARILRGQDLEHEENEINNTRAATTIVTLPPTPTDIVNGSSSAKVTGGSSSQEQRLVNNTVTPPSSSPTPTPPTSRNYLETDATLMKIVCGVIETNKRILTAPNTDPLFMTPETDLEQTQSYYQQLVDTCSSFTDGPIDFGFLQLDSMILDEDNAAATATTTPKGHGPFKCLSAGLYSFTRHLPASQETEHFKHVLMDLVLEGGEADTNATVAGALMGVRLGYSRLPSEWVVGLKRWEWLEDLVDEFCGLL</sequence>
<keyword evidence="4" id="KW-1185">Reference proteome</keyword>
<proteinExistence type="predicted"/>
<protein>
    <submittedName>
        <fullName evidence="3">ADP-ribosylglycohydrolase-domain-containing protein</fullName>
    </submittedName>
</protein>
<reference evidence="3 4" key="1">
    <citation type="submission" date="2016-07" db="EMBL/GenBank/DDBJ databases">
        <title>Pervasive Adenine N6-methylation of Active Genes in Fungi.</title>
        <authorList>
            <consortium name="DOE Joint Genome Institute"/>
            <person name="Mondo S.J."/>
            <person name="Dannebaum R.O."/>
            <person name="Kuo R.C."/>
            <person name="Labutti K."/>
            <person name="Haridas S."/>
            <person name="Kuo A."/>
            <person name="Salamov A."/>
            <person name="Ahrendt S.R."/>
            <person name="Lipzen A."/>
            <person name="Sullivan W."/>
            <person name="Andreopoulos W.B."/>
            <person name="Clum A."/>
            <person name="Lindquist E."/>
            <person name="Daum C."/>
            <person name="Ramamoorthy G.K."/>
            <person name="Gryganskyi A."/>
            <person name="Culley D."/>
            <person name="Magnuson J.K."/>
            <person name="James T.Y."/>
            <person name="O'Malley M.A."/>
            <person name="Stajich J.E."/>
            <person name="Spatafora J.W."/>
            <person name="Visel A."/>
            <person name="Grigoriev I.V."/>
        </authorList>
    </citation>
    <scope>NUCLEOTIDE SEQUENCE [LARGE SCALE GENOMIC DNA]</scope>
    <source>
        <strain evidence="3 4">NRRL 1336</strain>
    </source>
</reference>
<evidence type="ECO:0000313" key="4">
    <source>
        <dbReference type="Proteomes" id="UP000193560"/>
    </source>
</evidence>
<dbReference type="GO" id="GO:0046872">
    <property type="term" value="F:metal ion binding"/>
    <property type="evidence" value="ECO:0007669"/>
    <property type="project" value="UniProtKB-KW"/>
</dbReference>
<feature type="binding site" evidence="1">
    <location>
        <position position="82"/>
    </location>
    <ligand>
        <name>Mg(2+)</name>
        <dbReference type="ChEBI" id="CHEBI:18420"/>
        <label>1</label>
    </ligand>
</feature>
<dbReference type="GO" id="GO:0016787">
    <property type="term" value="F:hydrolase activity"/>
    <property type="evidence" value="ECO:0007669"/>
    <property type="project" value="UniProtKB-KW"/>
</dbReference>
<dbReference type="PANTHER" id="PTHR16222">
    <property type="entry name" value="ADP-RIBOSYLGLYCOHYDROLASE"/>
    <property type="match status" value="1"/>
</dbReference>
<evidence type="ECO:0000256" key="2">
    <source>
        <dbReference type="SAM" id="MobiDB-lite"/>
    </source>
</evidence>
<evidence type="ECO:0000313" key="3">
    <source>
        <dbReference type="EMBL" id="ORZ24457.1"/>
    </source>
</evidence>
<accession>A0A1X2IYS5</accession>
<dbReference type="InterPro" id="IPR036705">
    <property type="entry name" value="Ribosyl_crysJ1_sf"/>
</dbReference>
<feature type="binding site" evidence="1">
    <location>
        <position position="415"/>
    </location>
    <ligand>
        <name>Mg(2+)</name>
        <dbReference type="ChEBI" id="CHEBI:18420"/>
        <label>1</label>
    </ligand>
</feature>
<gene>
    <name evidence="3" type="ORF">BCR42DRAFT_402992</name>
</gene>
<comment type="caution">
    <text evidence="3">The sequence shown here is derived from an EMBL/GenBank/DDBJ whole genome shotgun (WGS) entry which is preliminary data.</text>
</comment>